<dbReference type="PIRSF" id="PIRSF038193">
    <property type="entry name" value="Hyaluronidase"/>
    <property type="match status" value="1"/>
</dbReference>
<dbReference type="InterPro" id="IPR017853">
    <property type="entry name" value="GH"/>
</dbReference>
<protein>
    <recommendedName>
        <fullName evidence="8">Hyaluronidase</fullName>
        <ecNumber evidence="8">3.2.1.35</ecNumber>
    </recommendedName>
</protein>
<evidence type="ECO:0000256" key="8">
    <source>
        <dbReference type="RuleBase" id="RU610713"/>
    </source>
</evidence>
<sequence length="360" mass="42312">MGTVVMMNSLALKVSFLFIIYGILLTFEVKGFQIYWNVPTENCQKYGINFETLLTDLGIFHNAGGNFTGEKMRILYNPGLWPSLEHGKIINGGMPHHGNLTLHLDELEKYIEKNIPRNYTGLAVVDMESWRPVFRQNTGWMLVYRNLTQEEVQLENPSLAKALQDDPTNKRLMNELFHKAAKIFEPNAKEFMEMSLEKLKKWRPGTKWGYYGFPYCFNMYGNTNATRREMCPDIVQKENNVTKWLFQAYNHWFPSVYVPEENFSVDERRQLVQGRVKEFLRLKQMFNPRANIYPYVWFTYNLKDNYLTEEDLKNTLSTLKKGKMDGAVIWGSSKNVNSQNLCQELRDYINGTMRKVIEEY</sequence>
<dbReference type="SUPFAM" id="SSF51445">
    <property type="entry name" value="(Trans)glycosidases"/>
    <property type="match status" value="1"/>
</dbReference>
<dbReference type="InterPro" id="IPR018155">
    <property type="entry name" value="Hyaluronidase"/>
</dbReference>
<dbReference type="InterPro" id="IPR013785">
    <property type="entry name" value="Aldolase_TIM"/>
</dbReference>
<dbReference type="PRINTS" id="PR00847">
    <property type="entry name" value="HYALURONDASE"/>
</dbReference>
<dbReference type="GO" id="GO:0005975">
    <property type="term" value="P:carbohydrate metabolic process"/>
    <property type="evidence" value="ECO:0007669"/>
    <property type="project" value="UniProtKB-UniRule"/>
</dbReference>
<evidence type="ECO:0000256" key="3">
    <source>
        <dbReference type="ARBA" id="ARBA00023157"/>
    </source>
</evidence>
<dbReference type="AlphaFoldDB" id="A0A6B9VLL5"/>
<keyword evidence="2" id="KW-0732">Signal</keyword>
<dbReference type="EC" id="3.2.1.35" evidence="8"/>
<dbReference type="GO" id="GO:0030214">
    <property type="term" value="P:hyaluronan catabolic process"/>
    <property type="evidence" value="ECO:0007669"/>
    <property type="project" value="TreeGrafter"/>
</dbReference>
<dbReference type="PANTHER" id="PTHR11769">
    <property type="entry name" value="HYALURONIDASE"/>
    <property type="match status" value="1"/>
</dbReference>
<evidence type="ECO:0000256" key="5">
    <source>
        <dbReference type="PIRNR" id="PIRNR038193"/>
    </source>
</evidence>
<dbReference type="Pfam" id="PF01630">
    <property type="entry name" value="Glyco_hydro_56"/>
    <property type="match status" value="1"/>
</dbReference>
<dbReference type="InterPro" id="IPR001329">
    <property type="entry name" value="Venom_Hyaluronidase"/>
</dbReference>
<proteinExistence type="evidence at transcript level"/>
<comment type="similarity">
    <text evidence="1 5 8">Belongs to the glycosyl hydrolase 56 family.</text>
</comment>
<feature type="disulfide bond" evidence="7">
    <location>
        <begin position="216"/>
        <end position="231"/>
    </location>
</feature>
<name>A0A6B9VLL5_9DIPT</name>
<reference evidence="9" key="1">
    <citation type="submission" date="2019-10" db="EMBL/GenBank/DDBJ databases">
        <title>Sergentomyia schwetzi: salivary gland transcriptome, proteome and enzymatic activities in two lineages adapted to different blood sources.</title>
        <authorList>
            <person name="Polanska N."/>
            <person name="Ishemgulova A."/>
            <person name="Volfova V."/>
            <person name="Flegontov P."/>
            <person name="Votypka J."/>
            <person name="Yurchenko V."/>
            <person name="Volf P."/>
        </authorList>
    </citation>
    <scope>NUCLEOTIDE SEQUENCE</scope>
    <source>
        <tissue evidence="9">Salivary glands</tissue>
    </source>
</reference>
<dbReference type="EMBL" id="MN605328">
    <property type="protein sequence ID" value="QHO60718.1"/>
    <property type="molecule type" value="mRNA"/>
</dbReference>
<keyword evidence="4" id="KW-0325">Glycoprotein</keyword>
<evidence type="ECO:0000313" key="9">
    <source>
        <dbReference type="EMBL" id="QHO60718.1"/>
    </source>
</evidence>
<dbReference type="GO" id="GO:0006952">
    <property type="term" value="P:defense response"/>
    <property type="evidence" value="ECO:0007669"/>
    <property type="project" value="InterPro"/>
</dbReference>
<feature type="active site" description="Proton donor" evidence="6">
    <location>
        <position position="128"/>
    </location>
</feature>
<comment type="catalytic activity">
    <reaction evidence="8">
        <text>Random hydrolysis of (1-&gt;4)-linkages between N-acetyl-beta-D-glucosamine and D-glucuronate residues in hyaluronate.</text>
        <dbReference type="EC" id="3.2.1.35"/>
    </reaction>
</comment>
<feature type="disulfide bond" evidence="7">
    <location>
        <begin position="43"/>
        <end position="342"/>
    </location>
</feature>
<evidence type="ECO:0000256" key="4">
    <source>
        <dbReference type="ARBA" id="ARBA00023180"/>
    </source>
</evidence>
<evidence type="ECO:0000256" key="6">
    <source>
        <dbReference type="PIRSR" id="PIRSR038193-1"/>
    </source>
</evidence>
<keyword evidence="8" id="KW-0378">Hydrolase</keyword>
<dbReference type="GO" id="GO:0004415">
    <property type="term" value="F:hyalurononglucosaminidase activity"/>
    <property type="evidence" value="ECO:0007669"/>
    <property type="project" value="UniProtKB-UniRule"/>
</dbReference>
<accession>A0A6B9VLL5</accession>
<keyword evidence="3 7" id="KW-1015">Disulfide bond</keyword>
<organism evidence="9">
    <name type="scientific">Sergentomyia schwetzi</name>
    <dbReference type="NCBI Taxonomy" id="114605"/>
    <lineage>
        <taxon>Eukaryota</taxon>
        <taxon>Metazoa</taxon>
        <taxon>Ecdysozoa</taxon>
        <taxon>Arthropoda</taxon>
        <taxon>Hexapoda</taxon>
        <taxon>Insecta</taxon>
        <taxon>Pterygota</taxon>
        <taxon>Neoptera</taxon>
        <taxon>Endopterygota</taxon>
        <taxon>Diptera</taxon>
        <taxon>Nematocera</taxon>
        <taxon>Psychodoidea</taxon>
        <taxon>Psychodidae</taxon>
        <taxon>Sergentomyia</taxon>
        <taxon>Sergentomyia</taxon>
    </lineage>
</organism>
<evidence type="ECO:0000256" key="1">
    <source>
        <dbReference type="ARBA" id="ARBA00008871"/>
    </source>
</evidence>
<evidence type="ECO:0000256" key="2">
    <source>
        <dbReference type="ARBA" id="ARBA00022729"/>
    </source>
</evidence>
<dbReference type="PRINTS" id="PR00846">
    <property type="entry name" value="GLHYDRLASE56"/>
</dbReference>
<keyword evidence="8" id="KW-0326">Glycosidase</keyword>
<dbReference type="PANTHER" id="PTHR11769:SF35">
    <property type="entry name" value="HYALURONIDASE"/>
    <property type="match status" value="1"/>
</dbReference>
<evidence type="ECO:0000256" key="7">
    <source>
        <dbReference type="PIRSR" id="PIRSR038193-3"/>
    </source>
</evidence>
<dbReference type="Gene3D" id="3.20.20.70">
    <property type="entry name" value="Aldolase class I"/>
    <property type="match status" value="1"/>
</dbReference>